<dbReference type="Pfam" id="PF13650">
    <property type="entry name" value="Asp_protease_2"/>
    <property type="match status" value="1"/>
</dbReference>
<reference evidence="12" key="1">
    <citation type="submission" date="2016-11" db="UniProtKB">
        <authorList>
            <consortium name="WormBaseParasite"/>
        </authorList>
    </citation>
    <scope>IDENTIFICATION</scope>
</reference>
<evidence type="ECO:0000313" key="9">
    <source>
        <dbReference type="EMBL" id="CAD5227577.1"/>
    </source>
</evidence>
<dbReference type="FunFam" id="3.30.70.270:FF:000026">
    <property type="entry name" value="Transposon Ty3-G Gag-Pol polyprotein"/>
    <property type="match status" value="1"/>
</dbReference>
<evidence type="ECO:0000256" key="5">
    <source>
        <dbReference type="ARBA" id="ARBA00022801"/>
    </source>
</evidence>
<dbReference type="InterPro" id="IPR043502">
    <property type="entry name" value="DNA/RNA_pol_sf"/>
</dbReference>
<dbReference type="GO" id="GO:0016779">
    <property type="term" value="F:nucleotidyltransferase activity"/>
    <property type="evidence" value="ECO:0007669"/>
    <property type="project" value="UniProtKB-KW"/>
</dbReference>
<dbReference type="EMBL" id="CAJFDI010000004">
    <property type="protein sequence ID" value="CAD5227577.1"/>
    <property type="molecule type" value="Genomic_DNA"/>
</dbReference>
<feature type="domain" description="Reverse transcriptase" evidence="8">
    <location>
        <begin position="173"/>
        <end position="351"/>
    </location>
</feature>
<dbReference type="InterPro" id="IPR050951">
    <property type="entry name" value="Retrovirus_Pol_polyprotein"/>
</dbReference>
<dbReference type="OrthoDB" id="5829234at2759"/>
<dbReference type="InterPro" id="IPR000477">
    <property type="entry name" value="RT_dom"/>
</dbReference>
<proteinExistence type="predicted"/>
<gene>
    <name evidence="9" type="ORF">BXYJ_LOCUS10019</name>
</gene>
<dbReference type="Proteomes" id="UP000095284">
    <property type="component" value="Unplaced"/>
</dbReference>
<keyword evidence="1" id="KW-0808">Transferase</keyword>
<dbReference type="PROSITE" id="PS50878">
    <property type="entry name" value="RT_POL"/>
    <property type="match status" value="1"/>
</dbReference>
<reference evidence="9" key="2">
    <citation type="submission" date="2020-09" db="EMBL/GenBank/DDBJ databases">
        <authorList>
            <person name="Kikuchi T."/>
        </authorList>
    </citation>
    <scope>NUCLEOTIDE SEQUENCE</scope>
    <source>
        <strain evidence="9">Ka4C1</strain>
    </source>
</reference>
<evidence type="ECO:0000313" key="11">
    <source>
        <dbReference type="Proteomes" id="UP000659654"/>
    </source>
</evidence>
<evidence type="ECO:0000256" key="6">
    <source>
        <dbReference type="ARBA" id="ARBA00023268"/>
    </source>
</evidence>
<sequence length="654" mass="73522">MLKVEVNGHEFEMELDSGAARSVIPESVWIDMGKPRVTPCRGQLKAYGGNKLPIKGNCRVEVTFEGRHSEVEIAVMEGRGQALFGRDLIRALNLDMGPHYVKQVKAEEKILPSTEKQLKEEFAELFGDDQGTYKGPEVELRFKKAPVPIFFKARPVPFALKSQVDKKLDELEAKGELKKVMNAEFASPLVIVPKPDGEIRLCVDFKRTINPQLDIPEHPLPTTEVIFQALNGGKKFSKVDLKSAFNQLKLAKDSQKVCTVSTQKGLYQYTRLPFGISSAPAIFQATMDRILQGIPNTAVYLDDITVTGETDGKHLENLREVLKRLRDAGLRLKADKCEFFKKEITLLGHIINAEGIKALPQKIEAIQNMPAPRNLKELTSVLGMIQYYAKFVKGLSTIAAPLNQLRKKGEKWDWGPQQQYAFSQLKKKLTSSEVLVHYDPKIPVRLSTDACDYGIGAQLEHVYPDGSVKVIGYASRSLIPAERNYAQIEKEGLGIVYGVNKFNQYLFGRRFTLLTDHAPLVRIFGPKMGLPTVAARRLQRWATQLMAYSFDIEYVPTDKFGNADGLSRLPNPKEKPTKAARVEDLSVAAIAETITYPIAFKELEEETENDKILAQVVKWVKKGWPKKCPQDQLVPYFRKRHSLTIQKGCLLKGN</sequence>
<dbReference type="CDD" id="cd09274">
    <property type="entry name" value="RNase_HI_RT_Ty3"/>
    <property type="match status" value="1"/>
</dbReference>
<dbReference type="InterPro" id="IPR041577">
    <property type="entry name" value="RT_RNaseH_2"/>
</dbReference>
<dbReference type="AlphaFoldDB" id="A0A1I7S5C3"/>
<dbReference type="Pfam" id="PF17919">
    <property type="entry name" value="RT_RNaseH_2"/>
    <property type="match status" value="1"/>
</dbReference>
<dbReference type="InterPro" id="IPR043128">
    <property type="entry name" value="Rev_trsase/Diguanyl_cyclase"/>
</dbReference>
<evidence type="ECO:0000256" key="2">
    <source>
        <dbReference type="ARBA" id="ARBA00022695"/>
    </source>
</evidence>
<dbReference type="WBParaSite" id="BXY_0820800.1">
    <property type="protein sequence ID" value="BXY_0820800.1"/>
    <property type="gene ID" value="BXY_0820800"/>
</dbReference>
<evidence type="ECO:0000256" key="1">
    <source>
        <dbReference type="ARBA" id="ARBA00022679"/>
    </source>
</evidence>
<keyword evidence="11" id="KW-1185">Reference proteome</keyword>
<dbReference type="InterPro" id="IPR001995">
    <property type="entry name" value="Peptidase_A2_cat"/>
</dbReference>
<dbReference type="PROSITE" id="PS50175">
    <property type="entry name" value="ASP_PROT_RETROV"/>
    <property type="match status" value="1"/>
</dbReference>
<dbReference type="Gene3D" id="2.40.70.10">
    <property type="entry name" value="Acid Proteases"/>
    <property type="match status" value="1"/>
</dbReference>
<dbReference type="Proteomes" id="UP000582659">
    <property type="component" value="Unassembled WGS sequence"/>
</dbReference>
<dbReference type="GO" id="GO:0004519">
    <property type="term" value="F:endonuclease activity"/>
    <property type="evidence" value="ECO:0007669"/>
    <property type="project" value="UniProtKB-KW"/>
</dbReference>
<dbReference type="Gene3D" id="3.30.70.270">
    <property type="match status" value="2"/>
</dbReference>
<dbReference type="Gene3D" id="3.10.10.10">
    <property type="entry name" value="HIV Type 1 Reverse Transcriptase, subunit A, domain 1"/>
    <property type="match status" value="1"/>
</dbReference>
<keyword evidence="6" id="KW-0511">Multifunctional enzyme</keyword>
<dbReference type="PANTHER" id="PTHR37984:SF5">
    <property type="entry name" value="PROTEIN NYNRIN-LIKE"/>
    <property type="match status" value="1"/>
</dbReference>
<dbReference type="GO" id="GO:0004190">
    <property type="term" value="F:aspartic-type endopeptidase activity"/>
    <property type="evidence" value="ECO:0007669"/>
    <property type="project" value="InterPro"/>
</dbReference>
<dbReference type="eggNOG" id="KOG0017">
    <property type="taxonomic scope" value="Eukaryota"/>
</dbReference>
<keyword evidence="2" id="KW-0548">Nucleotidyltransferase</keyword>
<dbReference type="CDD" id="cd01647">
    <property type="entry name" value="RT_LTR"/>
    <property type="match status" value="1"/>
</dbReference>
<organism evidence="10 12">
    <name type="scientific">Bursaphelenchus xylophilus</name>
    <name type="common">Pinewood nematode worm</name>
    <name type="synonym">Aphelenchoides xylophilus</name>
    <dbReference type="NCBI Taxonomy" id="6326"/>
    <lineage>
        <taxon>Eukaryota</taxon>
        <taxon>Metazoa</taxon>
        <taxon>Ecdysozoa</taxon>
        <taxon>Nematoda</taxon>
        <taxon>Chromadorea</taxon>
        <taxon>Rhabditida</taxon>
        <taxon>Tylenchina</taxon>
        <taxon>Tylenchomorpha</taxon>
        <taxon>Aphelenchoidea</taxon>
        <taxon>Aphelenchoididae</taxon>
        <taxon>Bursaphelenchus</taxon>
    </lineage>
</organism>
<feature type="domain" description="Peptidase A2" evidence="7">
    <location>
        <begin position="11"/>
        <end position="88"/>
    </location>
</feature>
<dbReference type="SMR" id="A0A1I7S5C3"/>
<evidence type="ECO:0000259" key="8">
    <source>
        <dbReference type="PROSITE" id="PS50878"/>
    </source>
</evidence>
<dbReference type="SUPFAM" id="SSF50630">
    <property type="entry name" value="Acid proteases"/>
    <property type="match status" value="1"/>
</dbReference>
<keyword evidence="5" id="KW-0378">Hydrolase</keyword>
<evidence type="ECO:0000259" key="7">
    <source>
        <dbReference type="PROSITE" id="PS50175"/>
    </source>
</evidence>
<dbReference type="Proteomes" id="UP000659654">
    <property type="component" value="Unassembled WGS sequence"/>
</dbReference>
<keyword evidence="3" id="KW-0540">Nuclease</keyword>
<dbReference type="SUPFAM" id="SSF56672">
    <property type="entry name" value="DNA/RNA polymerases"/>
    <property type="match status" value="1"/>
</dbReference>
<dbReference type="InterPro" id="IPR021109">
    <property type="entry name" value="Peptidase_aspartic_dom_sf"/>
</dbReference>
<dbReference type="EMBL" id="CAJFCV020000004">
    <property type="protein sequence ID" value="CAG9117919.1"/>
    <property type="molecule type" value="Genomic_DNA"/>
</dbReference>
<accession>A0A1I7S5C3</accession>
<protein>
    <submittedName>
        <fullName evidence="9">(pine wood nematode) hypothetical protein</fullName>
    </submittedName>
</protein>
<evidence type="ECO:0000313" key="12">
    <source>
        <dbReference type="WBParaSite" id="BXY_0820800.1"/>
    </source>
</evidence>
<dbReference type="PANTHER" id="PTHR37984">
    <property type="entry name" value="PROTEIN CBG26694"/>
    <property type="match status" value="1"/>
</dbReference>
<dbReference type="Pfam" id="PF00078">
    <property type="entry name" value="RVT_1"/>
    <property type="match status" value="1"/>
</dbReference>
<name>A0A1I7S5C3_BURXY</name>
<dbReference type="GO" id="GO:0006508">
    <property type="term" value="P:proteolysis"/>
    <property type="evidence" value="ECO:0007669"/>
    <property type="project" value="InterPro"/>
</dbReference>
<evidence type="ECO:0000313" key="10">
    <source>
        <dbReference type="Proteomes" id="UP000095284"/>
    </source>
</evidence>
<evidence type="ECO:0000256" key="3">
    <source>
        <dbReference type="ARBA" id="ARBA00022722"/>
    </source>
</evidence>
<evidence type="ECO:0000256" key="4">
    <source>
        <dbReference type="ARBA" id="ARBA00022759"/>
    </source>
</evidence>
<keyword evidence="4" id="KW-0255">Endonuclease</keyword>